<feature type="region of interest" description="Disordered" evidence="7">
    <location>
        <begin position="907"/>
        <end position="948"/>
    </location>
</feature>
<dbReference type="PROSITE" id="PS50089">
    <property type="entry name" value="ZF_RING_2"/>
    <property type="match status" value="1"/>
</dbReference>
<keyword evidence="2" id="KW-0547">Nucleotide-binding</keyword>
<keyword evidence="5" id="KW-0067">ATP-binding</keyword>
<dbReference type="GO" id="GO:0008094">
    <property type="term" value="F:ATP-dependent activity, acting on DNA"/>
    <property type="evidence" value="ECO:0007669"/>
    <property type="project" value="TreeGrafter"/>
</dbReference>
<dbReference type="Gene3D" id="3.30.70.2330">
    <property type="match status" value="1"/>
</dbReference>
<dbReference type="InterPro" id="IPR013083">
    <property type="entry name" value="Znf_RING/FYVE/PHD"/>
</dbReference>
<name>A0A8H4RV85_9HELO</name>
<evidence type="ECO:0000259" key="8">
    <source>
        <dbReference type="PROSITE" id="PS50089"/>
    </source>
</evidence>
<feature type="compositionally biased region" description="Polar residues" evidence="7">
    <location>
        <begin position="21"/>
        <end position="34"/>
    </location>
</feature>
<dbReference type="Pfam" id="PF13923">
    <property type="entry name" value="zf-C3HC4_2"/>
    <property type="match status" value="1"/>
</dbReference>
<dbReference type="GO" id="GO:0005524">
    <property type="term" value="F:ATP binding"/>
    <property type="evidence" value="ECO:0007669"/>
    <property type="project" value="UniProtKB-KW"/>
</dbReference>
<evidence type="ECO:0000256" key="3">
    <source>
        <dbReference type="ARBA" id="ARBA00022801"/>
    </source>
</evidence>
<dbReference type="SMART" id="SM00184">
    <property type="entry name" value="RING"/>
    <property type="match status" value="1"/>
</dbReference>
<evidence type="ECO:0000256" key="6">
    <source>
        <dbReference type="PROSITE-ProRule" id="PRU00175"/>
    </source>
</evidence>
<evidence type="ECO:0000256" key="2">
    <source>
        <dbReference type="ARBA" id="ARBA00022741"/>
    </source>
</evidence>
<dbReference type="EMBL" id="JAAMPI010000057">
    <property type="protein sequence ID" value="KAF4636619.1"/>
    <property type="molecule type" value="Genomic_DNA"/>
</dbReference>
<feature type="compositionally biased region" description="Low complexity" evidence="7">
    <location>
        <begin position="195"/>
        <end position="210"/>
    </location>
</feature>
<keyword evidence="3" id="KW-0378">Hydrolase</keyword>
<dbReference type="Gene3D" id="3.30.40.10">
    <property type="entry name" value="Zinc/RING finger domain, C3HC4 (zinc finger)"/>
    <property type="match status" value="1"/>
</dbReference>
<dbReference type="PROSITE" id="PS51194">
    <property type="entry name" value="HELICASE_CTER"/>
    <property type="match status" value="1"/>
</dbReference>
<dbReference type="SMART" id="SM00487">
    <property type="entry name" value="DEXDc"/>
    <property type="match status" value="1"/>
</dbReference>
<dbReference type="AlphaFoldDB" id="A0A8H4RV85"/>
<evidence type="ECO:0000259" key="9">
    <source>
        <dbReference type="PROSITE" id="PS51192"/>
    </source>
</evidence>
<feature type="domain" description="Helicase ATP-binding" evidence="9">
    <location>
        <begin position="310"/>
        <end position="483"/>
    </location>
</feature>
<reference evidence="11 12" key="1">
    <citation type="submission" date="2020-03" db="EMBL/GenBank/DDBJ databases">
        <title>Draft Genome Sequence of Cudoniella acicularis.</title>
        <authorList>
            <person name="Buettner E."/>
            <person name="Kellner H."/>
        </authorList>
    </citation>
    <scope>NUCLEOTIDE SEQUENCE [LARGE SCALE GENOMIC DNA]</scope>
    <source>
        <strain evidence="11 12">DSM 108380</strain>
    </source>
</reference>
<proteinExistence type="inferred from homology"/>
<protein>
    <submittedName>
        <fullName evidence="11">Uncharacterized protein</fullName>
    </submittedName>
</protein>
<feature type="region of interest" description="Disordered" evidence="7">
    <location>
        <begin position="1"/>
        <end position="51"/>
    </location>
</feature>
<evidence type="ECO:0000259" key="10">
    <source>
        <dbReference type="PROSITE" id="PS51194"/>
    </source>
</evidence>
<dbReference type="InterPro" id="IPR001650">
    <property type="entry name" value="Helicase_C-like"/>
</dbReference>
<dbReference type="InterPro" id="IPR049730">
    <property type="entry name" value="SNF2/RAD54-like_C"/>
</dbReference>
<evidence type="ECO:0000313" key="12">
    <source>
        <dbReference type="Proteomes" id="UP000566819"/>
    </source>
</evidence>
<dbReference type="Gene3D" id="3.40.50.300">
    <property type="entry name" value="P-loop containing nucleotide triphosphate hydrolases"/>
    <property type="match status" value="1"/>
</dbReference>
<dbReference type="SUPFAM" id="SSF57850">
    <property type="entry name" value="RING/U-box"/>
    <property type="match status" value="1"/>
</dbReference>
<dbReference type="PROSITE" id="PS51192">
    <property type="entry name" value="HELICASE_ATP_BIND_1"/>
    <property type="match status" value="1"/>
</dbReference>
<keyword evidence="6" id="KW-0863">Zinc-finger</keyword>
<feature type="domain" description="Helicase C-terminal" evidence="10">
    <location>
        <begin position="708"/>
        <end position="871"/>
    </location>
</feature>
<dbReference type="GO" id="GO:0005634">
    <property type="term" value="C:nucleus"/>
    <property type="evidence" value="ECO:0007669"/>
    <property type="project" value="TreeGrafter"/>
</dbReference>
<dbReference type="InterPro" id="IPR001841">
    <property type="entry name" value="Znf_RING"/>
</dbReference>
<feature type="compositionally biased region" description="Polar residues" evidence="7">
    <location>
        <begin position="1"/>
        <end position="13"/>
    </location>
</feature>
<comment type="caution">
    <text evidence="11">The sequence shown here is derived from an EMBL/GenBank/DDBJ whole genome shotgun (WGS) entry which is preliminary data.</text>
</comment>
<dbReference type="SUPFAM" id="SSF52540">
    <property type="entry name" value="P-loop containing nucleoside triphosphate hydrolases"/>
    <property type="match status" value="2"/>
</dbReference>
<evidence type="ECO:0000313" key="11">
    <source>
        <dbReference type="EMBL" id="KAF4636619.1"/>
    </source>
</evidence>
<dbReference type="InterPro" id="IPR014001">
    <property type="entry name" value="Helicase_ATP-bd"/>
</dbReference>
<feature type="compositionally biased region" description="Low complexity" evidence="7">
    <location>
        <begin position="35"/>
        <end position="48"/>
    </location>
</feature>
<keyword evidence="6" id="KW-0479">Metal-binding</keyword>
<dbReference type="InterPro" id="IPR027417">
    <property type="entry name" value="P-loop_NTPase"/>
</dbReference>
<evidence type="ECO:0000256" key="1">
    <source>
        <dbReference type="ARBA" id="ARBA00007025"/>
    </source>
</evidence>
<keyword evidence="6" id="KW-0862">Zinc</keyword>
<feature type="region of interest" description="Disordered" evidence="7">
    <location>
        <begin position="162"/>
        <end position="210"/>
    </location>
</feature>
<organism evidence="11 12">
    <name type="scientific">Cudoniella acicularis</name>
    <dbReference type="NCBI Taxonomy" id="354080"/>
    <lineage>
        <taxon>Eukaryota</taxon>
        <taxon>Fungi</taxon>
        <taxon>Dikarya</taxon>
        <taxon>Ascomycota</taxon>
        <taxon>Pezizomycotina</taxon>
        <taxon>Leotiomycetes</taxon>
        <taxon>Helotiales</taxon>
        <taxon>Tricladiaceae</taxon>
        <taxon>Cudoniella</taxon>
    </lineage>
</organism>
<evidence type="ECO:0000256" key="7">
    <source>
        <dbReference type="SAM" id="MobiDB-lite"/>
    </source>
</evidence>
<dbReference type="PANTHER" id="PTHR45626:SF11">
    <property type="entry name" value="FAMILY HELICASE, PUTATIVE (AFU_ORTHOLOGUE AFUA_5G06590)-RELATED"/>
    <property type="match status" value="1"/>
</dbReference>
<dbReference type="Pfam" id="PF00271">
    <property type="entry name" value="Helicase_C"/>
    <property type="match status" value="1"/>
</dbReference>
<feature type="domain" description="RING-type" evidence="8">
    <location>
        <begin position="639"/>
        <end position="677"/>
    </location>
</feature>
<dbReference type="Pfam" id="PF00176">
    <property type="entry name" value="SNF2-rel_dom"/>
    <property type="match status" value="1"/>
</dbReference>
<evidence type="ECO:0000256" key="4">
    <source>
        <dbReference type="ARBA" id="ARBA00022806"/>
    </source>
</evidence>
<dbReference type="GO" id="GO:0008270">
    <property type="term" value="F:zinc ion binding"/>
    <property type="evidence" value="ECO:0007669"/>
    <property type="project" value="UniProtKB-KW"/>
</dbReference>
<accession>A0A8H4RV85</accession>
<comment type="similarity">
    <text evidence="1">Belongs to the SNF2/RAD54 helicase family.</text>
</comment>
<dbReference type="GO" id="GO:0004386">
    <property type="term" value="F:helicase activity"/>
    <property type="evidence" value="ECO:0007669"/>
    <property type="project" value="UniProtKB-KW"/>
</dbReference>
<sequence length="948" mass="106023">MSNLGKRSAQTVDLTGDDENQPSLLKQARTVNQASSSQSRSSQSLNSRDAWADSNEQDEIIDLSQDVDEGLGWTCVGAIDAKSWVSDTTTVSRLINNVQSIQIGHLPRQLAAKLAPYLDARTIVLEGTLAGEKTGYDCPILLKVFGPSEPIARAELEAKLGRDRVPLKKRNAAAPKAPKQPQAPPPRRPQGYHGSSQSSQPSNSQPEAQSALEIRHFVENSERFRPRDVEKLVEEWGMGEEVLSKMPMAEQPEKLQSILLPYQRQGLAWMLEKENPALPPPGSIDVVQLWKRSPERQNVFQNIATYFSTHTAPVLVRGGILADDMGLGKTLQVISTILEGGPGTTLIIAPVSVMSNWVQQMEQHVKKENALKVLTYHGSTRKKMTHRDFEEYDVVITTYGTLSTEYMPRSVKTAAKIPRAEGLFSTNWARVVLDEGHIIRNPSTKSAVAATSLLSRAKWVLTGTPIVNTIKDLYSMLKYLGITGGLERMELFNAILTRPLALGNANAELILQSIMRTMCLRRKKDMKFVDLKLPELSEYVHRIAFRRDEKEKYDALEAEAKGMAKIYAEGSAKGQNVYRHLLEILLRLRQVCCHWKLCGERITDLMAILETDEAVVLTKENRAALQLLLQLSIDSRDECSICLEELHNPVITACKHVFGQECIERTIELQHKCPMCRGVLADKDCLVHPAVEEKAVDEDIDIDTKSSKTEALMSILAASRRDPKSKVVIFSQWTSFLNIIQKQLEETGMKHTRIDGSMPAHVRDAGMSVLEQDPNCRILLASLSVCSVGLNLVAADTVILADSWWAPAIEDQAVDRVHRLGQTRPCTVWRLVMEGSIEERVLDVQAEKRKLVGKAFQEKAKDIFYARNRVADYIKDTYILNNTILEKAEVMSYEGLKEARAKRARKEAAKEAKGKGKRGRKCKSATLEAEEATTDKANGSRKRKRQRR</sequence>
<dbReference type="OrthoDB" id="448448at2759"/>
<dbReference type="Proteomes" id="UP000566819">
    <property type="component" value="Unassembled WGS sequence"/>
</dbReference>
<dbReference type="PANTHER" id="PTHR45626">
    <property type="entry name" value="TRANSCRIPTION TERMINATION FACTOR 2-RELATED"/>
    <property type="match status" value="1"/>
</dbReference>
<keyword evidence="4" id="KW-0347">Helicase</keyword>
<gene>
    <name evidence="11" type="ORF">G7Y89_g1465</name>
</gene>
<keyword evidence="12" id="KW-1185">Reference proteome</keyword>
<feature type="compositionally biased region" description="Basic residues" evidence="7">
    <location>
        <begin position="939"/>
        <end position="948"/>
    </location>
</feature>
<evidence type="ECO:0000256" key="5">
    <source>
        <dbReference type="ARBA" id="ARBA00022840"/>
    </source>
</evidence>
<dbReference type="CDD" id="cd18793">
    <property type="entry name" value="SF2_C_SNF"/>
    <property type="match status" value="1"/>
</dbReference>
<dbReference type="GO" id="GO:0006281">
    <property type="term" value="P:DNA repair"/>
    <property type="evidence" value="ECO:0007669"/>
    <property type="project" value="TreeGrafter"/>
</dbReference>
<dbReference type="InterPro" id="IPR000330">
    <property type="entry name" value="SNF2_N"/>
</dbReference>
<dbReference type="Gene3D" id="3.40.50.10810">
    <property type="entry name" value="Tandem AAA-ATPase domain"/>
    <property type="match status" value="1"/>
</dbReference>
<dbReference type="GO" id="GO:0016787">
    <property type="term" value="F:hydrolase activity"/>
    <property type="evidence" value="ECO:0007669"/>
    <property type="project" value="UniProtKB-KW"/>
</dbReference>
<dbReference type="SMART" id="SM00490">
    <property type="entry name" value="HELICc"/>
    <property type="match status" value="1"/>
</dbReference>
<dbReference type="InterPro" id="IPR038718">
    <property type="entry name" value="SNF2-like_sf"/>
</dbReference>
<dbReference type="InterPro" id="IPR050628">
    <property type="entry name" value="SNF2_RAD54_helicase_TF"/>
</dbReference>